<evidence type="ECO:0000256" key="6">
    <source>
        <dbReference type="ARBA" id="ARBA00022679"/>
    </source>
</evidence>
<evidence type="ECO:0000256" key="7">
    <source>
        <dbReference type="ARBA" id="ARBA00022723"/>
    </source>
</evidence>
<keyword evidence="9" id="KW-0418">Kinase</keyword>
<evidence type="ECO:0000256" key="12">
    <source>
        <dbReference type="ARBA" id="ARBA00047899"/>
    </source>
</evidence>
<dbReference type="Gene3D" id="1.10.510.10">
    <property type="entry name" value="Transferase(Phosphotransferase) domain 1"/>
    <property type="match status" value="1"/>
</dbReference>
<dbReference type="PROSITE" id="PS50011">
    <property type="entry name" value="PROTEIN_KINASE_DOM"/>
    <property type="match status" value="1"/>
</dbReference>
<keyword evidence="7" id="KW-0479">Metal-binding</keyword>
<feature type="binding site" evidence="14">
    <location>
        <position position="56"/>
    </location>
    <ligand>
        <name>ATP</name>
        <dbReference type="ChEBI" id="CHEBI:30616"/>
    </ligand>
</feature>
<sequence>MARAPPLPTAGDDHVPLVNRLVRVGYYEMEKTIGKGYFAVVKLAKHVVTNSKVAIKIIDKTQLKKDDLKKTFREIQIMSKLNHPHVVRLYQVMESEKMIYLVTEYAAGGELFDFLVKNGRMDEPAACHIFKQIVEAVSYCHNNNIVHRDLKAENLLLDANNNIKLADFGFSNHFYEGKLLSTWCGSPPYAAPELFQGLEYDGPKADIWSLGVVLYVLVCGSLPFDGHTLKVLRANILSGMFRVPYFMSAACEHLIRHMLVIEPEKRLSLNQIESHKWIKQFSEPTPKRLTVDINPMMNTAVIELMLQLPGLDKDMIVNSVQQQKYDHVSAIYHLLVDKLESSVHQCNNSNQSFVNETKIDGSVNINSNIIENLPLYSMSLYTQDCSIYDSQQLEKYGDVDIGESAGLNKIQDNHPVTTRRHTVGPGNGLMTQVMESHYITHLHTGCNANVLPNTNLPLNIPLVECQSPKNFTIKDQHLLKPPQVMGANNNFGRRASDGGANLQMSQKMNCTYSEPSSKEDLKKQTKIDPNDLRNAIIDQSSKGNLLSEENTTSAGSSSRYPKVICSTSRHGIGSKDEIQTQQTNLQNTRTRRSGVLTVMDRPPVISPEVVREVEARMNREYIPPPLPLVSTPRHNHRLSQVSVLPTVQELHRHSGRESLKDVSGYLPSERYSPVRRTSEPVVTSSEHLDQPNIRNIQQEHIQLQVIQKLSENTLDTWGHDELQMFHTYHMQSLQMLSDRPSFLNPTTNHQGNSNILSQHLQNLNLHHSPLMNAPQTQGSITQGTPKYTLSNQIPAPLDLRTNSKVNPPPTIVVETKSLENCEEKILPNPEISLMITNEDGGMMEVDPLQMNSVDSVDTVINNFLNKTYNDQPLSAIHNDYDKVNNDLTAGRNEIITDIESSTCLKTAPLFSDYILKRTASDAFVVDLSEFYSNFTSVNILNIVKYLISSNIQAWPVVDRQNVLQFSTGLKIGLEVCPSNTGANSYLKIQRLSGDFTEYNNICHQLVEDYLPCNE</sequence>
<comment type="catalytic activity">
    <reaction evidence="12">
        <text>L-threonyl-[protein] + ATP = O-phospho-L-threonyl-[protein] + ADP + H(+)</text>
        <dbReference type="Rhea" id="RHEA:46608"/>
        <dbReference type="Rhea" id="RHEA-COMP:11060"/>
        <dbReference type="Rhea" id="RHEA-COMP:11605"/>
        <dbReference type="ChEBI" id="CHEBI:15378"/>
        <dbReference type="ChEBI" id="CHEBI:30013"/>
        <dbReference type="ChEBI" id="CHEBI:30616"/>
        <dbReference type="ChEBI" id="CHEBI:61977"/>
        <dbReference type="ChEBI" id="CHEBI:456216"/>
        <dbReference type="EC" id="2.7.11.1"/>
    </reaction>
</comment>
<dbReference type="InterPro" id="IPR008271">
    <property type="entry name" value="Ser/Thr_kinase_AS"/>
</dbReference>
<keyword evidence="4" id="KW-0723">Serine/threonine-protein kinase</keyword>
<dbReference type="FunFam" id="3.30.200.20:FF:000003">
    <property type="entry name" value="Non-specific serine/threonine protein kinase"/>
    <property type="match status" value="1"/>
</dbReference>
<protein>
    <recommendedName>
        <fullName evidence="3">non-specific serine/threonine protein kinase</fullName>
        <ecNumber evidence="3">2.7.11.1</ecNumber>
    </recommendedName>
</protein>
<evidence type="ECO:0000256" key="14">
    <source>
        <dbReference type="PROSITE-ProRule" id="PRU10141"/>
    </source>
</evidence>
<evidence type="ECO:0000313" key="18">
    <source>
        <dbReference type="RefSeq" id="XP_025421742.1"/>
    </source>
</evidence>
<evidence type="ECO:0000256" key="13">
    <source>
        <dbReference type="ARBA" id="ARBA00048679"/>
    </source>
</evidence>
<dbReference type="RefSeq" id="XP_025421742.1">
    <property type="nucleotide sequence ID" value="XM_025565957.1"/>
</dbReference>
<comment type="cofactor">
    <cofactor evidence="1">
        <name>Mg(2+)</name>
        <dbReference type="ChEBI" id="CHEBI:18420"/>
    </cofactor>
</comment>
<dbReference type="EC" id="2.7.11.1" evidence="3"/>
<evidence type="ECO:0000256" key="3">
    <source>
        <dbReference type="ARBA" id="ARBA00012513"/>
    </source>
</evidence>
<dbReference type="FunFam" id="1.10.510.10:FF:000156">
    <property type="entry name" value="Serine/threonine-protein kinase SIK3 homolog"/>
    <property type="match status" value="1"/>
</dbReference>
<evidence type="ECO:0000256" key="9">
    <source>
        <dbReference type="ARBA" id="ARBA00022777"/>
    </source>
</evidence>
<keyword evidence="8 14" id="KW-0547">Nucleotide-binding</keyword>
<evidence type="ECO:0000256" key="4">
    <source>
        <dbReference type="ARBA" id="ARBA00022527"/>
    </source>
</evidence>
<keyword evidence="11" id="KW-0460">Magnesium</keyword>
<dbReference type="SMART" id="SM00220">
    <property type="entry name" value="S_TKc"/>
    <property type="match status" value="1"/>
</dbReference>
<keyword evidence="6" id="KW-0808">Transferase</keyword>
<evidence type="ECO:0000256" key="15">
    <source>
        <dbReference type="SAM" id="MobiDB-lite"/>
    </source>
</evidence>
<dbReference type="Proteomes" id="UP000694846">
    <property type="component" value="Unplaced"/>
</dbReference>
<dbReference type="InterPro" id="IPR000719">
    <property type="entry name" value="Prot_kinase_dom"/>
</dbReference>
<gene>
    <name evidence="18" type="primary">LOC112691626</name>
</gene>
<dbReference type="GeneID" id="112691626"/>
<feature type="region of interest" description="Disordered" evidence="15">
    <location>
        <begin position="538"/>
        <end position="561"/>
    </location>
</feature>
<reference evidence="18" key="1">
    <citation type="submission" date="2025-08" db="UniProtKB">
        <authorList>
            <consortium name="RefSeq"/>
        </authorList>
    </citation>
    <scope>IDENTIFICATION</scope>
    <source>
        <tissue evidence="18">Whole body</tissue>
    </source>
</reference>
<dbReference type="InterPro" id="IPR011009">
    <property type="entry name" value="Kinase-like_dom_sf"/>
</dbReference>
<dbReference type="PANTHER" id="PTHR24346:SF42">
    <property type="entry name" value="SERINE_THREONINE-PROTEIN KINASE SIK3"/>
    <property type="match status" value="1"/>
</dbReference>
<accession>A0A8B8GGM0</accession>
<dbReference type="PANTHER" id="PTHR24346">
    <property type="entry name" value="MAP/MICROTUBULE AFFINITY-REGULATING KINASE"/>
    <property type="match status" value="1"/>
</dbReference>
<dbReference type="PROSITE" id="PS00107">
    <property type="entry name" value="PROTEIN_KINASE_ATP"/>
    <property type="match status" value="1"/>
</dbReference>
<comment type="catalytic activity">
    <reaction evidence="13">
        <text>L-seryl-[protein] + ATP = O-phospho-L-seryl-[protein] + ADP + H(+)</text>
        <dbReference type="Rhea" id="RHEA:17989"/>
        <dbReference type="Rhea" id="RHEA-COMP:9863"/>
        <dbReference type="Rhea" id="RHEA-COMP:11604"/>
        <dbReference type="ChEBI" id="CHEBI:15378"/>
        <dbReference type="ChEBI" id="CHEBI:29999"/>
        <dbReference type="ChEBI" id="CHEBI:30616"/>
        <dbReference type="ChEBI" id="CHEBI:83421"/>
        <dbReference type="ChEBI" id="CHEBI:456216"/>
        <dbReference type="EC" id="2.7.11.1"/>
    </reaction>
</comment>
<feature type="domain" description="Protein kinase" evidence="16">
    <location>
        <begin position="27"/>
        <end position="278"/>
    </location>
</feature>
<dbReference type="GO" id="GO:0000226">
    <property type="term" value="P:microtubule cytoskeleton organization"/>
    <property type="evidence" value="ECO:0007669"/>
    <property type="project" value="TreeGrafter"/>
</dbReference>
<dbReference type="OrthoDB" id="193931at2759"/>
<evidence type="ECO:0000313" key="17">
    <source>
        <dbReference type="Proteomes" id="UP000694846"/>
    </source>
</evidence>
<dbReference type="InterPro" id="IPR057380">
    <property type="entry name" value="UBA_SIK1/2/3"/>
</dbReference>
<keyword evidence="17" id="KW-1185">Reference proteome</keyword>
<dbReference type="GO" id="GO:0050321">
    <property type="term" value="F:tau-protein kinase activity"/>
    <property type="evidence" value="ECO:0007669"/>
    <property type="project" value="TreeGrafter"/>
</dbReference>
<name>A0A8B8GGM0_9HEMI</name>
<evidence type="ECO:0000256" key="8">
    <source>
        <dbReference type="ARBA" id="ARBA00022741"/>
    </source>
</evidence>
<proteinExistence type="inferred from homology"/>
<comment type="similarity">
    <text evidence="2">Belongs to the protein kinase superfamily. CAMK Ser/Thr protein kinase family. SNF1 subfamily.</text>
</comment>
<evidence type="ECO:0000256" key="11">
    <source>
        <dbReference type="ARBA" id="ARBA00022842"/>
    </source>
</evidence>
<evidence type="ECO:0000256" key="1">
    <source>
        <dbReference type="ARBA" id="ARBA00001946"/>
    </source>
</evidence>
<evidence type="ECO:0000259" key="16">
    <source>
        <dbReference type="PROSITE" id="PS50011"/>
    </source>
</evidence>
<evidence type="ECO:0000256" key="5">
    <source>
        <dbReference type="ARBA" id="ARBA00022553"/>
    </source>
</evidence>
<dbReference type="Pfam" id="PF00069">
    <property type="entry name" value="Pkinase"/>
    <property type="match status" value="1"/>
</dbReference>
<dbReference type="SUPFAM" id="SSF56112">
    <property type="entry name" value="Protein kinase-like (PK-like)"/>
    <property type="match status" value="1"/>
</dbReference>
<evidence type="ECO:0000256" key="10">
    <source>
        <dbReference type="ARBA" id="ARBA00022840"/>
    </source>
</evidence>
<keyword evidence="5" id="KW-0597">Phosphoprotein</keyword>
<dbReference type="CDD" id="cd14338">
    <property type="entry name" value="UBA_SIK"/>
    <property type="match status" value="1"/>
</dbReference>
<dbReference type="PROSITE" id="PS00108">
    <property type="entry name" value="PROTEIN_KINASE_ST"/>
    <property type="match status" value="1"/>
</dbReference>
<dbReference type="InterPro" id="IPR017441">
    <property type="entry name" value="Protein_kinase_ATP_BS"/>
</dbReference>
<dbReference type="GO" id="GO:0046872">
    <property type="term" value="F:metal ion binding"/>
    <property type="evidence" value="ECO:0007669"/>
    <property type="project" value="UniProtKB-KW"/>
</dbReference>
<dbReference type="GO" id="GO:0005524">
    <property type="term" value="F:ATP binding"/>
    <property type="evidence" value="ECO:0007669"/>
    <property type="project" value="UniProtKB-UniRule"/>
</dbReference>
<dbReference type="AlphaFoldDB" id="A0A8B8GGM0"/>
<dbReference type="GO" id="GO:0035556">
    <property type="term" value="P:intracellular signal transduction"/>
    <property type="evidence" value="ECO:0007669"/>
    <property type="project" value="TreeGrafter"/>
</dbReference>
<dbReference type="GO" id="GO:0005737">
    <property type="term" value="C:cytoplasm"/>
    <property type="evidence" value="ECO:0007669"/>
    <property type="project" value="TreeGrafter"/>
</dbReference>
<keyword evidence="10 14" id="KW-0067">ATP-binding</keyword>
<evidence type="ECO:0000256" key="2">
    <source>
        <dbReference type="ARBA" id="ARBA00006234"/>
    </source>
</evidence>
<organism evidence="17 18">
    <name type="scientific">Sipha flava</name>
    <name type="common">yellow sugarcane aphid</name>
    <dbReference type="NCBI Taxonomy" id="143950"/>
    <lineage>
        <taxon>Eukaryota</taxon>
        <taxon>Metazoa</taxon>
        <taxon>Ecdysozoa</taxon>
        <taxon>Arthropoda</taxon>
        <taxon>Hexapoda</taxon>
        <taxon>Insecta</taxon>
        <taxon>Pterygota</taxon>
        <taxon>Neoptera</taxon>
        <taxon>Paraneoptera</taxon>
        <taxon>Hemiptera</taxon>
        <taxon>Sternorrhyncha</taxon>
        <taxon>Aphidomorpha</taxon>
        <taxon>Aphidoidea</taxon>
        <taxon>Aphididae</taxon>
        <taxon>Sipha</taxon>
    </lineage>
</organism>
<dbReference type="Pfam" id="PF23312">
    <property type="entry name" value="UBA_SIK3"/>
    <property type="match status" value="1"/>
</dbReference>